<evidence type="ECO:0000313" key="3">
    <source>
        <dbReference type="Proteomes" id="UP001610335"/>
    </source>
</evidence>
<dbReference type="PROSITE" id="PS51186">
    <property type="entry name" value="GNAT"/>
    <property type="match status" value="1"/>
</dbReference>
<dbReference type="Gene3D" id="3.40.630.30">
    <property type="match status" value="1"/>
</dbReference>
<dbReference type="InterPro" id="IPR052523">
    <property type="entry name" value="Trichothecene_AcTrans"/>
</dbReference>
<organism evidence="2 3">
    <name type="scientific">Aspergillus cavernicola</name>
    <dbReference type="NCBI Taxonomy" id="176166"/>
    <lineage>
        <taxon>Eukaryota</taxon>
        <taxon>Fungi</taxon>
        <taxon>Dikarya</taxon>
        <taxon>Ascomycota</taxon>
        <taxon>Pezizomycotina</taxon>
        <taxon>Eurotiomycetes</taxon>
        <taxon>Eurotiomycetidae</taxon>
        <taxon>Eurotiales</taxon>
        <taxon>Aspergillaceae</taxon>
        <taxon>Aspergillus</taxon>
        <taxon>Aspergillus subgen. Nidulantes</taxon>
    </lineage>
</organism>
<name>A0ABR4I4T1_9EURO</name>
<evidence type="ECO:0000259" key="1">
    <source>
        <dbReference type="PROSITE" id="PS51186"/>
    </source>
</evidence>
<reference evidence="2 3" key="1">
    <citation type="submission" date="2024-07" db="EMBL/GenBank/DDBJ databases">
        <title>Section-level genome sequencing and comparative genomics of Aspergillus sections Usti and Cavernicolus.</title>
        <authorList>
            <consortium name="Lawrence Berkeley National Laboratory"/>
            <person name="Nybo J.L."/>
            <person name="Vesth T.C."/>
            <person name="Theobald S."/>
            <person name="Frisvad J.C."/>
            <person name="Larsen T.O."/>
            <person name="Kjaerboelling I."/>
            <person name="Rothschild-Mancinelli K."/>
            <person name="Lyhne E.K."/>
            <person name="Kogle M.E."/>
            <person name="Barry K."/>
            <person name="Clum A."/>
            <person name="Na H."/>
            <person name="Ledsgaard L."/>
            <person name="Lin J."/>
            <person name="Lipzen A."/>
            <person name="Kuo A."/>
            <person name="Riley R."/>
            <person name="Mondo S."/>
            <person name="LaButti K."/>
            <person name="Haridas S."/>
            <person name="Pangalinan J."/>
            <person name="Salamov A.A."/>
            <person name="Simmons B.A."/>
            <person name="Magnuson J.K."/>
            <person name="Chen J."/>
            <person name="Drula E."/>
            <person name="Henrissat B."/>
            <person name="Wiebenga A."/>
            <person name="Lubbers R.J."/>
            <person name="Gomes A.C."/>
            <person name="Makela M.R."/>
            <person name="Stajich J."/>
            <person name="Grigoriev I.V."/>
            <person name="Mortensen U.H."/>
            <person name="De vries R.P."/>
            <person name="Baker S.E."/>
            <person name="Andersen M.R."/>
        </authorList>
    </citation>
    <scope>NUCLEOTIDE SEQUENCE [LARGE SCALE GENOMIC DNA]</scope>
    <source>
        <strain evidence="2 3">CBS 600.67</strain>
    </source>
</reference>
<proteinExistence type="predicted"/>
<dbReference type="PANTHER" id="PTHR42791">
    <property type="entry name" value="GNAT FAMILY ACETYLTRANSFERASE"/>
    <property type="match status" value="1"/>
</dbReference>
<dbReference type="Pfam" id="PF13508">
    <property type="entry name" value="Acetyltransf_7"/>
    <property type="match status" value="1"/>
</dbReference>
<keyword evidence="3" id="KW-1185">Reference proteome</keyword>
<sequence>MKIITRYATKFDIPTIAHINIQSFAGQGFISNAFPNISYDIVHPLKCARYAQKIAHPQTHVLTAEDADSGAVLGCTRWVFPSGNEEESPAAAAAETGVELSLPEGVNREIYDGFFEILKEKGKRYFREDDIVLEYLATDPKAQRKGVGKALLRWGMDKADQQQKRIYLEATTEGFPLYAAMGWKALDTVEIDYEQWGGKGKQELTLMIRDPLPSFNSSD</sequence>
<comment type="caution">
    <text evidence="2">The sequence shown here is derived from an EMBL/GenBank/DDBJ whole genome shotgun (WGS) entry which is preliminary data.</text>
</comment>
<dbReference type="EMBL" id="JBFXLS010000056">
    <property type="protein sequence ID" value="KAL2822768.1"/>
    <property type="molecule type" value="Genomic_DNA"/>
</dbReference>
<gene>
    <name evidence="2" type="ORF">BDW59DRAFT_100424</name>
</gene>
<dbReference type="InterPro" id="IPR016181">
    <property type="entry name" value="Acyl_CoA_acyltransferase"/>
</dbReference>
<dbReference type="CDD" id="cd04301">
    <property type="entry name" value="NAT_SF"/>
    <property type="match status" value="1"/>
</dbReference>
<accession>A0ABR4I4T1</accession>
<protein>
    <submittedName>
        <fullName evidence="2">Acyl-CoA N-acyltransferase</fullName>
    </submittedName>
</protein>
<dbReference type="PANTHER" id="PTHR42791:SF2">
    <property type="entry name" value="N-ACETYLTRANSFERASE DOMAIN-CONTAINING PROTEIN"/>
    <property type="match status" value="1"/>
</dbReference>
<dbReference type="SUPFAM" id="SSF55729">
    <property type="entry name" value="Acyl-CoA N-acyltransferases (Nat)"/>
    <property type="match status" value="1"/>
</dbReference>
<dbReference type="Proteomes" id="UP001610335">
    <property type="component" value="Unassembled WGS sequence"/>
</dbReference>
<feature type="domain" description="N-acetyltransferase" evidence="1">
    <location>
        <begin position="59"/>
        <end position="209"/>
    </location>
</feature>
<evidence type="ECO:0000313" key="2">
    <source>
        <dbReference type="EMBL" id="KAL2822768.1"/>
    </source>
</evidence>
<dbReference type="InterPro" id="IPR000182">
    <property type="entry name" value="GNAT_dom"/>
</dbReference>